<reference evidence="3" key="1">
    <citation type="submission" date="2023-06" db="EMBL/GenBank/DDBJ databases">
        <title>Genome-scale phylogeny and comparative genomics of the fungal order Sordariales.</title>
        <authorList>
            <consortium name="Lawrence Berkeley National Laboratory"/>
            <person name="Hensen N."/>
            <person name="Bonometti L."/>
            <person name="Westerberg I."/>
            <person name="Brannstrom I.O."/>
            <person name="Guillou S."/>
            <person name="Cros-Aarteil S."/>
            <person name="Calhoun S."/>
            <person name="Haridas S."/>
            <person name="Kuo A."/>
            <person name="Mondo S."/>
            <person name="Pangilinan J."/>
            <person name="Riley R."/>
            <person name="Labutti K."/>
            <person name="Andreopoulos B."/>
            <person name="Lipzen A."/>
            <person name="Chen C."/>
            <person name="Yanf M."/>
            <person name="Daum C."/>
            <person name="Ng V."/>
            <person name="Clum A."/>
            <person name="Steindorff A."/>
            <person name="Ohm R."/>
            <person name="Martin F."/>
            <person name="Silar P."/>
            <person name="Natvig D."/>
            <person name="Lalanne C."/>
            <person name="Gautier V."/>
            <person name="Ament-Velasquez S.L."/>
            <person name="Kruys A."/>
            <person name="Hutchinson M.I."/>
            <person name="Powell A.J."/>
            <person name="Barry K."/>
            <person name="Miller A.N."/>
            <person name="Grigoriev I.V."/>
            <person name="Debuchy R."/>
            <person name="Gladieux P."/>
            <person name="Thoren M.H."/>
            <person name="Johannesson H."/>
        </authorList>
    </citation>
    <scope>NUCLEOTIDE SEQUENCE</scope>
    <source>
        <strain evidence="3">SMH2532-1</strain>
    </source>
</reference>
<evidence type="ECO:0000256" key="1">
    <source>
        <dbReference type="SAM" id="MobiDB-lite"/>
    </source>
</evidence>
<dbReference type="EMBL" id="JAULSV010000003">
    <property type="protein sequence ID" value="KAK0648247.1"/>
    <property type="molecule type" value="Genomic_DNA"/>
</dbReference>
<dbReference type="AlphaFoldDB" id="A0AA40CRR3"/>
<feature type="transmembrane region" description="Helical" evidence="2">
    <location>
        <begin position="311"/>
        <end position="329"/>
    </location>
</feature>
<accession>A0AA40CRR3</accession>
<keyword evidence="2" id="KW-0472">Membrane</keyword>
<keyword evidence="2" id="KW-1133">Transmembrane helix</keyword>
<proteinExistence type="predicted"/>
<protein>
    <submittedName>
        <fullName evidence="3">Uncharacterized protein</fullName>
    </submittedName>
</protein>
<evidence type="ECO:0000256" key="2">
    <source>
        <dbReference type="SAM" id="Phobius"/>
    </source>
</evidence>
<evidence type="ECO:0000313" key="4">
    <source>
        <dbReference type="Proteomes" id="UP001174936"/>
    </source>
</evidence>
<comment type="caution">
    <text evidence="3">The sequence shown here is derived from an EMBL/GenBank/DDBJ whole genome shotgun (WGS) entry which is preliminary data.</text>
</comment>
<gene>
    <name evidence="3" type="ORF">B0T16DRAFT_113991</name>
</gene>
<dbReference type="Proteomes" id="UP001174936">
    <property type="component" value="Unassembled WGS sequence"/>
</dbReference>
<feature type="transmembrane region" description="Helical" evidence="2">
    <location>
        <begin position="279"/>
        <end position="305"/>
    </location>
</feature>
<feature type="region of interest" description="Disordered" evidence="1">
    <location>
        <begin position="1"/>
        <end position="20"/>
    </location>
</feature>
<evidence type="ECO:0000313" key="3">
    <source>
        <dbReference type="EMBL" id="KAK0648247.1"/>
    </source>
</evidence>
<sequence>MPSRARRRDGASSASPPPAQTHLAGQVMWLPWPNSIRVPTNLEAGCYNHPVVILSPRPVDEKVVILMATSLQGHDLLQKFPDSKEKRVWYLPIHPSKRHPDLNKVLKVENGLQLRKKSYVNTKDQHTIPFEALRVYARERPTQRYVLTSSSYQILIDQAGFSVPIESPVHQVIASLPVHQPSVPVADRMRRMGLTAVALGPETVPLLHAYPEAPAISSRGAGSRPSGRASAGVRISSVHNSVSPATRGVLVPPLASGHRLPLPTPHSFGRRSGSSFWSIAWQSLAVLSAGLAIVGGIGFGAWKIWMSRAELLALLWRGVCWLGVHAFWLGKTGLILTFRSLSWLFAQVVRGGKGLFRWIWERL</sequence>
<dbReference type="PANTHER" id="PTHR37048">
    <property type="entry name" value="QUESTIONABLE PROTEIN"/>
    <property type="match status" value="1"/>
</dbReference>
<keyword evidence="2" id="KW-0812">Transmembrane</keyword>
<organism evidence="3 4">
    <name type="scientific">Cercophora newfieldiana</name>
    <dbReference type="NCBI Taxonomy" id="92897"/>
    <lineage>
        <taxon>Eukaryota</taxon>
        <taxon>Fungi</taxon>
        <taxon>Dikarya</taxon>
        <taxon>Ascomycota</taxon>
        <taxon>Pezizomycotina</taxon>
        <taxon>Sordariomycetes</taxon>
        <taxon>Sordariomycetidae</taxon>
        <taxon>Sordariales</taxon>
        <taxon>Lasiosphaeriaceae</taxon>
        <taxon>Cercophora</taxon>
    </lineage>
</organism>
<name>A0AA40CRR3_9PEZI</name>
<keyword evidence="4" id="KW-1185">Reference proteome</keyword>
<dbReference type="PANTHER" id="PTHR37048:SF2">
    <property type="entry name" value="QUESTIONABLE PROTEIN"/>
    <property type="match status" value="1"/>
</dbReference>